<dbReference type="EMBL" id="JAHIBW010000026">
    <property type="protein sequence ID" value="KAG7297465.1"/>
    <property type="molecule type" value="Genomic_DNA"/>
</dbReference>
<dbReference type="Pfam" id="PF05161">
    <property type="entry name" value="MOFRL"/>
    <property type="match status" value="1"/>
</dbReference>
<feature type="domain" description="MOFRL-associated" evidence="3">
    <location>
        <begin position="6"/>
        <end position="247"/>
    </location>
</feature>
<name>A0ABQ7PYA8_PLUXY</name>
<keyword evidence="5" id="KW-1185">Reference proteome</keyword>
<dbReference type="PANTHER" id="PTHR12227">
    <property type="entry name" value="GLYCERATE KINASE"/>
    <property type="match status" value="1"/>
</dbReference>
<dbReference type="Pfam" id="PF13660">
    <property type="entry name" value="DUF4147"/>
    <property type="match status" value="1"/>
</dbReference>
<accession>A0ABQ7PYA8</accession>
<feature type="domain" description="MOFRL" evidence="2">
    <location>
        <begin position="354"/>
        <end position="468"/>
    </location>
</feature>
<dbReference type="InterPro" id="IPR007835">
    <property type="entry name" value="MOFRL"/>
</dbReference>
<evidence type="ECO:0000313" key="5">
    <source>
        <dbReference type="Proteomes" id="UP000823941"/>
    </source>
</evidence>
<dbReference type="PANTHER" id="PTHR12227:SF0">
    <property type="entry name" value="GLYCERATE KINASE"/>
    <property type="match status" value="1"/>
</dbReference>
<dbReference type="InterPro" id="IPR025286">
    <property type="entry name" value="MOFRL_assoc_dom"/>
</dbReference>
<organism evidence="4 5">
    <name type="scientific">Plutella xylostella</name>
    <name type="common">Diamondback moth</name>
    <name type="synonym">Plutella maculipennis</name>
    <dbReference type="NCBI Taxonomy" id="51655"/>
    <lineage>
        <taxon>Eukaryota</taxon>
        <taxon>Metazoa</taxon>
        <taxon>Ecdysozoa</taxon>
        <taxon>Arthropoda</taxon>
        <taxon>Hexapoda</taxon>
        <taxon>Insecta</taxon>
        <taxon>Pterygota</taxon>
        <taxon>Neoptera</taxon>
        <taxon>Endopterygota</taxon>
        <taxon>Lepidoptera</taxon>
        <taxon>Glossata</taxon>
        <taxon>Ditrysia</taxon>
        <taxon>Yponomeutoidea</taxon>
        <taxon>Plutellidae</taxon>
        <taxon>Plutella</taxon>
    </lineage>
</organism>
<dbReference type="InterPro" id="IPR037035">
    <property type="entry name" value="GK-like_C_sf"/>
</dbReference>
<evidence type="ECO:0000259" key="2">
    <source>
        <dbReference type="Pfam" id="PF05161"/>
    </source>
</evidence>
<dbReference type="InterPro" id="IPR039760">
    <property type="entry name" value="MOFRL_protein"/>
</dbReference>
<dbReference type="Gene3D" id="3.40.1480.10">
    <property type="entry name" value="MOFRL domain"/>
    <property type="match status" value="1"/>
</dbReference>
<evidence type="ECO:0008006" key="6">
    <source>
        <dbReference type="Google" id="ProtNLM"/>
    </source>
</evidence>
<comment type="similarity">
    <text evidence="1">Belongs to the glycerate kinase type-2 family.</text>
</comment>
<dbReference type="Gene3D" id="3.40.50.10180">
    <property type="entry name" value="Glycerate kinase, MOFRL-like N-terminal domain"/>
    <property type="match status" value="1"/>
</dbReference>
<reference evidence="4 5" key="1">
    <citation type="submission" date="2021-06" db="EMBL/GenBank/DDBJ databases">
        <title>A haploid diamondback moth (Plutella xylostella L.) genome assembly resolves 31 chromosomes and identifies a diamide resistance mutation.</title>
        <authorList>
            <person name="Ward C.M."/>
            <person name="Perry K.D."/>
            <person name="Baker G."/>
            <person name="Powis K."/>
            <person name="Heckel D.G."/>
            <person name="Baxter S.W."/>
        </authorList>
    </citation>
    <scope>NUCLEOTIDE SEQUENCE [LARGE SCALE GENOMIC DNA]</scope>
    <source>
        <strain evidence="4 5">LV</strain>
        <tissue evidence="4">Single pupa</tissue>
    </source>
</reference>
<evidence type="ECO:0000256" key="1">
    <source>
        <dbReference type="ARBA" id="ARBA00005393"/>
    </source>
</evidence>
<dbReference type="InterPro" id="IPR038614">
    <property type="entry name" value="GK_N_sf"/>
</dbReference>
<dbReference type="Proteomes" id="UP000823941">
    <property type="component" value="Chromosome 26"/>
</dbReference>
<proteinExistence type="inferred from homology"/>
<gene>
    <name evidence="4" type="ORF">JYU34_019465</name>
</gene>
<comment type="caution">
    <text evidence="4">The sequence shown here is derived from an EMBL/GenBank/DDBJ whole genome shotgun (WGS) entry which is preliminary data.</text>
</comment>
<protein>
    <recommendedName>
        <fullName evidence="6">Glycerate kinase</fullName>
    </recommendedName>
</protein>
<evidence type="ECO:0000313" key="4">
    <source>
        <dbReference type="EMBL" id="KAG7297465.1"/>
    </source>
</evidence>
<dbReference type="SUPFAM" id="SSF82544">
    <property type="entry name" value="GckA/TtuD-like"/>
    <property type="match status" value="1"/>
</dbReference>
<sequence length="478" mass="51535">MITEDLFKIFNSGVSCVLPENLINNVLKYNPTTENLSVLSDSFSLINKNVYIVGTGKAVKNMAKEAERSLDCKLKRGIISIPVGTLDVNCKSEKLEYFEGAENNLPDEFAVSTTEKINDMVLNLGGDDVLLVLISGGGSALLTLPKKPITLAEKAALVKKLANAGASINELNIVRKKLSDIKGGKLAIKAKPAQVISLILSDIVGDPIDLIASGPTVLNKDKPNDAKEIIEKFDLLGGLPDSVIQVLNEKHDLQTFPENNIKNYVIGSNKISIDSASRTAKELLYLPIPLSNIVTGNVKDIAIKYVEMAKIFNGFIRGTINVKSAKMELASLEIPGINPNVLDKQDKNFNAKGICLILGGEITVEVKGDGKGGRNQHLALEFSNIINDRKGEFGDSNVFLLSAGTDGIDGPTDAAGAIGYLGLVEQATSKGINVQQYLDNSDSYNFYKRFADEKLHVIIGHTNTNVMDLHIITITTGN</sequence>
<evidence type="ECO:0000259" key="3">
    <source>
        <dbReference type="Pfam" id="PF13660"/>
    </source>
</evidence>